<name>A0A8S1JNU5_PARPR</name>
<dbReference type="PANTHER" id="PTHR30345">
    <property type="entry name" value="RIBOSE-5-PHOSPHATE ISOMERASE B"/>
    <property type="match status" value="1"/>
</dbReference>
<comment type="caution">
    <text evidence="1">The sequence shown here is derived from an EMBL/GenBank/DDBJ whole genome shotgun (WGS) entry which is preliminary data.</text>
</comment>
<protein>
    <recommendedName>
        <fullName evidence="3">Ribose-5-phosphate isomerase</fullName>
    </recommendedName>
</protein>
<sequence length="150" mass="16705">MNQIKIFIGNDHAALEYKNNLLEYCQKKGYQIDDKGTYTNQSCDYNDYAINVCNEVIKSNGIGILICGSGVGISMMANKVKGIRCGQVNDYDSTLKAIEIGCNVISFGARTVGIEIAKQIVETFISNQNRIINHEIEKEILIVEELNYGK</sequence>
<reference evidence="1" key="1">
    <citation type="submission" date="2021-01" db="EMBL/GenBank/DDBJ databases">
        <authorList>
            <consortium name="Genoscope - CEA"/>
            <person name="William W."/>
        </authorList>
    </citation>
    <scope>NUCLEOTIDE SEQUENCE</scope>
</reference>
<dbReference type="NCBIfam" id="TIGR00689">
    <property type="entry name" value="rpiB_lacA_lacB"/>
    <property type="match status" value="1"/>
</dbReference>
<evidence type="ECO:0000313" key="2">
    <source>
        <dbReference type="Proteomes" id="UP000688137"/>
    </source>
</evidence>
<dbReference type="GO" id="GO:0016853">
    <property type="term" value="F:isomerase activity"/>
    <property type="evidence" value="ECO:0007669"/>
    <property type="project" value="InterPro"/>
</dbReference>
<dbReference type="Pfam" id="PF02502">
    <property type="entry name" value="LacAB_rpiB"/>
    <property type="match status" value="1"/>
</dbReference>
<accession>A0A8S1JNU5</accession>
<dbReference type="EMBL" id="CAJJDM010000001">
    <property type="protein sequence ID" value="CAD8043039.1"/>
    <property type="molecule type" value="Genomic_DNA"/>
</dbReference>
<dbReference type="Proteomes" id="UP000688137">
    <property type="component" value="Unassembled WGS sequence"/>
</dbReference>
<dbReference type="PANTHER" id="PTHR30345:SF0">
    <property type="entry name" value="DNA DAMAGE-REPAIR_TOLERATION PROTEIN DRT102"/>
    <property type="match status" value="1"/>
</dbReference>
<dbReference type="AlphaFoldDB" id="A0A8S1JNU5"/>
<evidence type="ECO:0008006" key="3">
    <source>
        <dbReference type="Google" id="ProtNLM"/>
    </source>
</evidence>
<organism evidence="1 2">
    <name type="scientific">Paramecium primaurelia</name>
    <dbReference type="NCBI Taxonomy" id="5886"/>
    <lineage>
        <taxon>Eukaryota</taxon>
        <taxon>Sar</taxon>
        <taxon>Alveolata</taxon>
        <taxon>Ciliophora</taxon>
        <taxon>Intramacronucleata</taxon>
        <taxon>Oligohymenophorea</taxon>
        <taxon>Peniculida</taxon>
        <taxon>Parameciidae</taxon>
        <taxon>Paramecium</taxon>
    </lineage>
</organism>
<dbReference type="PIRSF" id="PIRSF005384">
    <property type="entry name" value="RpiB_LacA_B"/>
    <property type="match status" value="1"/>
</dbReference>
<evidence type="ECO:0000313" key="1">
    <source>
        <dbReference type="EMBL" id="CAD8043039.1"/>
    </source>
</evidence>
<dbReference type="OMA" id="YPPFCLR"/>
<keyword evidence="2" id="KW-1185">Reference proteome</keyword>
<gene>
    <name evidence="1" type="ORF">PPRIM_AZ9-3.1.T0040259</name>
</gene>
<dbReference type="InterPro" id="IPR003500">
    <property type="entry name" value="RpiB_LacA_LacB"/>
</dbReference>
<dbReference type="GO" id="GO:0005975">
    <property type="term" value="P:carbohydrate metabolic process"/>
    <property type="evidence" value="ECO:0007669"/>
    <property type="project" value="InterPro"/>
</dbReference>
<proteinExistence type="predicted"/>